<dbReference type="AlphaFoldDB" id="A0A9J5Y013"/>
<comment type="caution">
    <text evidence="1">The sequence shown here is derived from an EMBL/GenBank/DDBJ whole genome shotgun (WGS) entry which is preliminary data.</text>
</comment>
<dbReference type="EMBL" id="JACXVP010000008">
    <property type="protein sequence ID" value="KAG5593525.1"/>
    <property type="molecule type" value="Genomic_DNA"/>
</dbReference>
<evidence type="ECO:0000313" key="1">
    <source>
        <dbReference type="EMBL" id="KAG5593525.1"/>
    </source>
</evidence>
<accession>A0A9J5Y013</accession>
<evidence type="ECO:0000313" key="2">
    <source>
        <dbReference type="Proteomes" id="UP000824120"/>
    </source>
</evidence>
<dbReference type="Proteomes" id="UP000824120">
    <property type="component" value="Chromosome 8"/>
</dbReference>
<organism evidence="1 2">
    <name type="scientific">Solanum commersonii</name>
    <name type="common">Commerson's wild potato</name>
    <name type="synonym">Commerson's nightshade</name>
    <dbReference type="NCBI Taxonomy" id="4109"/>
    <lineage>
        <taxon>Eukaryota</taxon>
        <taxon>Viridiplantae</taxon>
        <taxon>Streptophyta</taxon>
        <taxon>Embryophyta</taxon>
        <taxon>Tracheophyta</taxon>
        <taxon>Spermatophyta</taxon>
        <taxon>Magnoliopsida</taxon>
        <taxon>eudicotyledons</taxon>
        <taxon>Gunneridae</taxon>
        <taxon>Pentapetalae</taxon>
        <taxon>asterids</taxon>
        <taxon>lamiids</taxon>
        <taxon>Solanales</taxon>
        <taxon>Solanaceae</taxon>
        <taxon>Solanoideae</taxon>
        <taxon>Solaneae</taxon>
        <taxon>Solanum</taxon>
    </lineage>
</organism>
<gene>
    <name evidence="1" type="ORF">H5410_044039</name>
</gene>
<reference evidence="1 2" key="1">
    <citation type="submission" date="2020-09" db="EMBL/GenBank/DDBJ databases">
        <title>De no assembly of potato wild relative species, Solanum commersonii.</title>
        <authorList>
            <person name="Cho K."/>
        </authorList>
    </citation>
    <scope>NUCLEOTIDE SEQUENCE [LARGE SCALE GENOMIC DNA]</scope>
    <source>
        <strain evidence="1">LZ3.2</strain>
        <tissue evidence="1">Leaf</tissue>
    </source>
</reference>
<keyword evidence="2" id="KW-1185">Reference proteome</keyword>
<protein>
    <submittedName>
        <fullName evidence="1">Uncharacterized protein</fullName>
    </submittedName>
</protein>
<sequence>MRSKFKITKKSMSESRSPKTLWTIAHKTWQNRRFTCSGDRLTWKMECFGLIQITKKCMDYSIRKLRKSGVYLFRGSFDLEYGMFWPSKFQITKKSMDYSTQILAKYGFTCFGIRLTLKMGCFGRESQLAP</sequence>
<proteinExistence type="predicted"/>
<name>A0A9J5Y013_SOLCO</name>